<dbReference type="PANTHER" id="PTHR13693">
    <property type="entry name" value="CLASS II AMINOTRANSFERASE/8-AMINO-7-OXONONANOATE SYNTHASE"/>
    <property type="match status" value="1"/>
</dbReference>
<dbReference type="Pfam" id="PF00155">
    <property type="entry name" value="Aminotran_1_2"/>
    <property type="match status" value="1"/>
</dbReference>
<dbReference type="EMBL" id="FWFX01000009">
    <property type="protein sequence ID" value="SLN56027.1"/>
    <property type="molecule type" value="Genomic_DNA"/>
</dbReference>
<evidence type="ECO:0000259" key="4">
    <source>
        <dbReference type="Pfam" id="PF00155"/>
    </source>
</evidence>
<sequence>MTTLARLGGMLEALAARQRLRQLQPREGLDFASNDYLGLADSEALREAAQSALARGVSLGAGGSRLLRGNHPEHQALEFEAAAFFGTEAALYMGGGFQSNQAIFSTLPAAGDLILHDELIHASAHEGMRLGRAETRGFAHNDIEDAKQVLSTWRAEGNGGQIWIAVESVYSMEGDIAPLADLAALARNESAILIVDEAHATGVFGPQGQGLAHGLDAEILTLHTCGKALGVSGGLICGATVIIDTLINKARPFIFATAPTPLNAALVRASLRQMQNQPTLVSGASNRMMHAHSEAKRLCGLDGFESQILPVIVGPDGATMARAKELQSQGFDIRGIRPPTVPKGTSRLRVSITGNVTHADITSLFKAISQQQAEAA</sequence>
<evidence type="ECO:0000256" key="2">
    <source>
        <dbReference type="ARBA" id="ARBA00022679"/>
    </source>
</evidence>
<dbReference type="InterPro" id="IPR015421">
    <property type="entry name" value="PyrdxlP-dep_Trfase_major"/>
</dbReference>
<gene>
    <name evidence="5" type="primary">bioF</name>
    <name evidence="5" type="ORF">ROA7450_02895</name>
</gene>
<dbReference type="RefSeq" id="WP_085806513.1">
    <property type="nucleotide sequence ID" value="NZ_FWFX01000009.1"/>
</dbReference>
<dbReference type="InterPro" id="IPR015424">
    <property type="entry name" value="PyrdxlP-dep_Trfase"/>
</dbReference>
<keyword evidence="2 5" id="KW-0808">Transferase</keyword>
<dbReference type="InterPro" id="IPR050087">
    <property type="entry name" value="AON_synthase_class-II"/>
</dbReference>
<keyword evidence="5" id="KW-0012">Acyltransferase</keyword>
<organism evidence="5 6">
    <name type="scientific">Roseovarius albus</name>
    <dbReference type="NCBI Taxonomy" id="1247867"/>
    <lineage>
        <taxon>Bacteria</taxon>
        <taxon>Pseudomonadati</taxon>
        <taxon>Pseudomonadota</taxon>
        <taxon>Alphaproteobacteria</taxon>
        <taxon>Rhodobacterales</taxon>
        <taxon>Roseobacteraceae</taxon>
        <taxon>Roseovarius</taxon>
    </lineage>
</organism>
<reference evidence="5 6" key="1">
    <citation type="submission" date="2017-03" db="EMBL/GenBank/DDBJ databases">
        <authorList>
            <person name="Afonso C.L."/>
            <person name="Miller P.J."/>
            <person name="Scott M.A."/>
            <person name="Spackman E."/>
            <person name="Goraichik I."/>
            <person name="Dimitrov K.M."/>
            <person name="Suarez D.L."/>
            <person name="Swayne D.E."/>
        </authorList>
    </citation>
    <scope>NUCLEOTIDE SEQUENCE [LARGE SCALE GENOMIC DNA]</scope>
    <source>
        <strain evidence="5 6">CECT 7450</strain>
    </source>
</reference>
<dbReference type="Gene3D" id="3.90.1150.10">
    <property type="entry name" value="Aspartate Aminotransferase, domain 1"/>
    <property type="match status" value="1"/>
</dbReference>
<evidence type="ECO:0000256" key="3">
    <source>
        <dbReference type="ARBA" id="ARBA00022898"/>
    </source>
</evidence>
<dbReference type="EC" id="2.3.1.47" evidence="5"/>
<keyword evidence="6" id="KW-1185">Reference proteome</keyword>
<dbReference type="AlphaFoldDB" id="A0A1X6ZN19"/>
<dbReference type="GO" id="GO:0009102">
    <property type="term" value="P:biotin biosynthetic process"/>
    <property type="evidence" value="ECO:0007669"/>
    <property type="project" value="TreeGrafter"/>
</dbReference>
<evidence type="ECO:0000313" key="6">
    <source>
        <dbReference type="Proteomes" id="UP000193061"/>
    </source>
</evidence>
<dbReference type="GO" id="GO:0030170">
    <property type="term" value="F:pyridoxal phosphate binding"/>
    <property type="evidence" value="ECO:0007669"/>
    <property type="project" value="InterPro"/>
</dbReference>
<name>A0A1X6ZN19_9RHOB</name>
<evidence type="ECO:0000256" key="1">
    <source>
        <dbReference type="ARBA" id="ARBA00001933"/>
    </source>
</evidence>
<dbReference type="Gene3D" id="3.40.640.10">
    <property type="entry name" value="Type I PLP-dependent aspartate aminotransferase-like (Major domain)"/>
    <property type="match status" value="1"/>
</dbReference>
<comment type="cofactor">
    <cofactor evidence="1">
        <name>pyridoxal 5'-phosphate</name>
        <dbReference type="ChEBI" id="CHEBI:597326"/>
    </cofactor>
</comment>
<dbReference type="GO" id="GO:0008710">
    <property type="term" value="F:8-amino-7-oxononanoate synthase activity"/>
    <property type="evidence" value="ECO:0007669"/>
    <property type="project" value="UniProtKB-EC"/>
</dbReference>
<dbReference type="InterPro" id="IPR015422">
    <property type="entry name" value="PyrdxlP-dep_Trfase_small"/>
</dbReference>
<dbReference type="PANTHER" id="PTHR13693:SF100">
    <property type="entry name" value="8-AMINO-7-OXONONANOATE SYNTHASE"/>
    <property type="match status" value="1"/>
</dbReference>
<accession>A0A1X6ZN19</accession>
<dbReference type="InterPro" id="IPR004839">
    <property type="entry name" value="Aminotransferase_I/II_large"/>
</dbReference>
<keyword evidence="3" id="KW-0663">Pyridoxal phosphate</keyword>
<dbReference type="OrthoDB" id="9807157at2"/>
<proteinExistence type="predicted"/>
<dbReference type="SUPFAM" id="SSF53383">
    <property type="entry name" value="PLP-dependent transferases"/>
    <property type="match status" value="1"/>
</dbReference>
<evidence type="ECO:0000313" key="5">
    <source>
        <dbReference type="EMBL" id="SLN56027.1"/>
    </source>
</evidence>
<feature type="domain" description="Aminotransferase class I/classII large" evidence="4">
    <location>
        <begin position="28"/>
        <end position="368"/>
    </location>
</feature>
<dbReference type="Proteomes" id="UP000193061">
    <property type="component" value="Unassembled WGS sequence"/>
</dbReference>
<protein>
    <submittedName>
        <fullName evidence="5">8-amino-7-oxononanoate synthase 2</fullName>
        <ecNumber evidence="5">2.3.1.47</ecNumber>
    </submittedName>
</protein>